<evidence type="ECO:0000313" key="3">
    <source>
        <dbReference type="Proteomes" id="UP000594873"/>
    </source>
</evidence>
<dbReference type="Proteomes" id="UP000594873">
    <property type="component" value="Chromosome"/>
</dbReference>
<name>A0A7T2LL64_9SPHN</name>
<keyword evidence="3" id="KW-1185">Reference proteome</keyword>
<feature type="region of interest" description="Disordered" evidence="1">
    <location>
        <begin position="1"/>
        <end position="47"/>
    </location>
</feature>
<gene>
    <name evidence="2" type="ORF">IC614_06565</name>
</gene>
<evidence type="ECO:0000313" key="2">
    <source>
        <dbReference type="EMBL" id="QPQ54038.1"/>
    </source>
</evidence>
<feature type="region of interest" description="Disordered" evidence="1">
    <location>
        <begin position="62"/>
        <end position="84"/>
    </location>
</feature>
<protein>
    <submittedName>
        <fullName evidence="2">Uncharacterized protein</fullName>
    </submittedName>
</protein>
<dbReference type="KEGG" id="sflv:IC614_06565"/>
<evidence type="ECO:0000256" key="1">
    <source>
        <dbReference type="SAM" id="MobiDB-lite"/>
    </source>
</evidence>
<dbReference type="EMBL" id="CP065592">
    <property type="protein sequence ID" value="QPQ54038.1"/>
    <property type="molecule type" value="Genomic_DNA"/>
</dbReference>
<reference evidence="2 3" key="1">
    <citation type="submission" date="2020-11" db="EMBL/GenBank/DDBJ databases">
        <title>Genome seq and assembly of Sphingosinicella sp.</title>
        <authorList>
            <person name="Chhetri G."/>
        </authorList>
    </citation>
    <scope>NUCLEOTIDE SEQUENCE [LARGE SCALE GENOMIC DNA]</scope>
    <source>
        <strain evidence="2 3">UDD2</strain>
    </source>
</reference>
<organism evidence="2 3">
    <name type="scientific">Allosphingosinicella flava</name>
    <dbReference type="NCBI Taxonomy" id="2771430"/>
    <lineage>
        <taxon>Bacteria</taxon>
        <taxon>Pseudomonadati</taxon>
        <taxon>Pseudomonadota</taxon>
        <taxon>Alphaproteobacteria</taxon>
        <taxon>Sphingomonadales</taxon>
        <taxon>Sphingomonadaceae</taxon>
        <taxon>Allosphingosinicella</taxon>
    </lineage>
</organism>
<accession>A0A7T2LL64</accession>
<dbReference type="AlphaFoldDB" id="A0A7T2LL64"/>
<dbReference type="RefSeq" id="WP_200970570.1">
    <property type="nucleotide sequence ID" value="NZ_CP065592.1"/>
</dbReference>
<sequence length="84" mass="9055">MRKVKIIFPGAEGIGNPKGKRRLIWGRSPKTVSKPVKTPPHSDIDGVHQDRVHVIDAANAAGQGAKELQKAKKRTVARPKGGQS</sequence>
<proteinExistence type="predicted"/>